<evidence type="ECO:0000313" key="5">
    <source>
        <dbReference type="Proteomes" id="UP000436088"/>
    </source>
</evidence>
<name>A0A6A2YXC8_HIBSY</name>
<dbReference type="PANTHER" id="PTHR47592">
    <property type="entry name" value="PBF68 PROTEIN"/>
    <property type="match status" value="1"/>
</dbReference>
<proteinExistence type="predicted"/>
<evidence type="ECO:0000313" key="4">
    <source>
        <dbReference type="EMBL" id="KAE8684083.1"/>
    </source>
</evidence>
<dbReference type="PANTHER" id="PTHR47592:SF31">
    <property type="entry name" value="ZINC FINGER, CCHC-TYPE-RELATED"/>
    <property type="match status" value="1"/>
</dbReference>
<accession>A0A6A2YXC8</accession>
<keyword evidence="1" id="KW-0863">Zinc-finger</keyword>
<dbReference type="InterPro" id="IPR001878">
    <property type="entry name" value="Znf_CCHC"/>
</dbReference>
<dbReference type="PROSITE" id="PS50158">
    <property type="entry name" value="ZF_CCHC"/>
    <property type="match status" value="1"/>
</dbReference>
<dbReference type="EMBL" id="VEPZ02001248">
    <property type="protein sequence ID" value="KAE8684083.1"/>
    <property type="molecule type" value="Genomic_DNA"/>
</dbReference>
<dbReference type="Proteomes" id="UP000436088">
    <property type="component" value="Unassembled WGS sequence"/>
</dbReference>
<feature type="domain" description="CCHC-type" evidence="3">
    <location>
        <begin position="91"/>
        <end position="104"/>
    </location>
</feature>
<dbReference type="GO" id="GO:0008270">
    <property type="term" value="F:zinc ion binding"/>
    <property type="evidence" value="ECO:0007669"/>
    <property type="project" value="UniProtKB-KW"/>
</dbReference>
<dbReference type="InterPro" id="IPR054722">
    <property type="entry name" value="PolX-like_BBD"/>
</dbReference>
<keyword evidence="1" id="KW-0479">Metal-binding</keyword>
<organism evidence="4 5">
    <name type="scientific">Hibiscus syriacus</name>
    <name type="common">Rose of Sharon</name>
    <dbReference type="NCBI Taxonomy" id="106335"/>
    <lineage>
        <taxon>Eukaryota</taxon>
        <taxon>Viridiplantae</taxon>
        <taxon>Streptophyta</taxon>
        <taxon>Embryophyta</taxon>
        <taxon>Tracheophyta</taxon>
        <taxon>Spermatophyta</taxon>
        <taxon>Magnoliopsida</taxon>
        <taxon>eudicotyledons</taxon>
        <taxon>Gunneridae</taxon>
        <taxon>Pentapetalae</taxon>
        <taxon>rosids</taxon>
        <taxon>malvids</taxon>
        <taxon>Malvales</taxon>
        <taxon>Malvaceae</taxon>
        <taxon>Malvoideae</taxon>
        <taxon>Hibiscus</taxon>
    </lineage>
</organism>
<dbReference type="AlphaFoldDB" id="A0A6A2YXC8"/>
<evidence type="ECO:0000256" key="1">
    <source>
        <dbReference type="PROSITE-ProRule" id="PRU00047"/>
    </source>
</evidence>
<gene>
    <name evidence="4" type="ORF">F3Y22_tig00111151pilonHSYRG00011</name>
</gene>
<keyword evidence="5" id="KW-1185">Reference proteome</keyword>
<dbReference type="InterPro" id="IPR036875">
    <property type="entry name" value="Znf_CCHC_sf"/>
</dbReference>
<feature type="region of interest" description="Disordered" evidence="2">
    <location>
        <begin position="44"/>
        <end position="84"/>
    </location>
</feature>
<protein>
    <recommendedName>
        <fullName evidence="3">CCHC-type domain-containing protein</fullName>
    </recommendedName>
</protein>
<dbReference type="Pfam" id="PF22936">
    <property type="entry name" value="Pol_BBD"/>
    <property type="match status" value="1"/>
</dbReference>
<evidence type="ECO:0000259" key="3">
    <source>
        <dbReference type="PROSITE" id="PS50158"/>
    </source>
</evidence>
<dbReference type="SUPFAM" id="SSF57756">
    <property type="entry name" value="Retrovirus zinc finger-like domains"/>
    <property type="match status" value="1"/>
</dbReference>
<sequence>MMLLKYKEGTSIVDHVSEIQSVMNQLLGGIITLNLAKSGGLNEEVRRRSQGSTSQFEVLVTENRGRNKDKDEKGRDKIQSKSRSRYKNIECHHCGKKGHIKKYCFKWKKENKGGDDKHDRKDDEKSENVATITRKDLLVICDENLVNLACDNIIWVIDIGASLHVTPRRDFFTSYTTGYFGVMKMGNDDLFSVISIGYISLMSNNDTKLTLKDVRHAPNIHLNLIYAGKLGDDRLCNTFSEG</sequence>
<reference evidence="4" key="1">
    <citation type="submission" date="2019-09" db="EMBL/GenBank/DDBJ databases">
        <title>Draft genome information of white flower Hibiscus syriacus.</title>
        <authorList>
            <person name="Kim Y.-M."/>
        </authorList>
    </citation>
    <scope>NUCLEOTIDE SEQUENCE [LARGE SCALE GENOMIC DNA]</scope>
    <source>
        <strain evidence="4">YM2019G1</strain>
    </source>
</reference>
<dbReference type="GO" id="GO:0003676">
    <property type="term" value="F:nucleic acid binding"/>
    <property type="evidence" value="ECO:0007669"/>
    <property type="project" value="InterPro"/>
</dbReference>
<evidence type="ECO:0000256" key="2">
    <source>
        <dbReference type="SAM" id="MobiDB-lite"/>
    </source>
</evidence>
<comment type="caution">
    <text evidence="4">The sequence shown here is derived from an EMBL/GenBank/DDBJ whole genome shotgun (WGS) entry which is preliminary data.</text>
</comment>
<feature type="compositionally biased region" description="Basic and acidic residues" evidence="2">
    <location>
        <begin position="63"/>
        <end position="79"/>
    </location>
</feature>
<keyword evidence="1" id="KW-0862">Zinc</keyword>